<feature type="domain" description="LysM" evidence="11">
    <location>
        <begin position="375"/>
        <end position="421"/>
    </location>
</feature>
<dbReference type="GO" id="GO:0008843">
    <property type="term" value="F:endochitinase activity"/>
    <property type="evidence" value="ECO:0007669"/>
    <property type="project" value="UniProtKB-EC"/>
</dbReference>
<keyword evidence="5" id="KW-0119">Carbohydrate metabolism</keyword>
<comment type="similarity">
    <text evidence="9">Belongs to the glycosyl hydrolase 18 family.</text>
</comment>
<dbReference type="SUPFAM" id="SSF54106">
    <property type="entry name" value="LysM domain"/>
    <property type="match status" value="2"/>
</dbReference>
<dbReference type="OrthoDB" id="6020543at2759"/>
<dbReference type="PROSITE" id="PS01095">
    <property type="entry name" value="GH18_1"/>
    <property type="match status" value="1"/>
</dbReference>
<organism evidence="13 14">
    <name type="scientific">Mycena sanguinolenta</name>
    <dbReference type="NCBI Taxonomy" id="230812"/>
    <lineage>
        <taxon>Eukaryota</taxon>
        <taxon>Fungi</taxon>
        <taxon>Dikarya</taxon>
        <taxon>Basidiomycota</taxon>
        <taxon>Agaricomycotina</taxon>
        <taxon>Agaricomycetes</taxon>
        <taxon>Agaricomycetidae</taxon>
        <taxon>Agaricales</taxon>
        <taxon>Marasmiineae</taxon>
        <taxon>Mycenaceae</taxon>
        <taxon>Mycena</taxon>
    </lineage>
</organism>
<dbReference type="GO" id="GO:0006032">
    <property type="term" value="P:chitin catabolic process"/>
    <property type="evidence" value="ECO:0007669"/>
    <property type="project" value="UniProtKB-KW"/>
</dbReference>
<evidence type="ECO:0000313" key="14">
    <source>
        <dbReference type="Proteomes" id="UP000623467"/>
    </source>
</evidence>
<dbReference type="Pfam" id="PF00704">
    <property type="entry name" value="Glyco_hydro_18"/>
    <property type="match status" value="1"/>
</dbReference>
<dbReference type="AlphaFoldDB" id="A0A8H7DLG7"/>
<dbReference type="InterPro" id="IPR017853">
    <property type="entry name" value="GH"/>
</dbReference>
<dbReference type="InterPro" id="IPR050542">
    <property type="entry name" value="Glycosyl_Hydrlase18_Chitinase"/>
</dbReference>
<reference evidence="13" key="1">
    <citation type="submission" date="2020-05" db="EMBL/GenBank/DDBJ databases">
        <title>Mycena genomes resolve the evolution of fungal bioluminescence.</title>
        <authorList>
            <person name="Tsai I.J."/>
        </authorList>
    </citation>
    <scope>NUCLEOTIDE SEQUENCE</scope>
    <source>
        <strain evidence="13">160909Yilan</strain>
    </source>
</reference>
<dbReference type="GO" id="GO:0000272">
    <property type="term" value="P:polysaccharide catabolic process"/>
    <property type="evidence" value="ECO:0007669"/>
    <property type="project" value="UniProtKB-KW"/>
</dbReference>
<dbReference type="CDD" id="cd00118">
    <property type="entry name" value="LysM"/>
    <property type="match status" value="2"/>
</dbReference>
<dbReference type="PROSITE" id="PS51910">
    <property type="entry name" value="GH18_2"/>
    <property type="match status" value="1"/>
</dbReference>
<evidence type="ECO:0000256" key="8">
    <source>
        <dbReference type="RuleBase" id="RU000489"/>
    </source>
</evidence>
<keyword evidence="7" id="KW-0624">Polysaccharide degradation</keyword>
<keyword evidence="10" id="KW-0732">Signal</keyword>
<dbReference type="GO" id="GO:0005576">
    <property type="term" value="C:extracellular region"/>
    <property type="evidence" value="ECO:0007669"/>
    <property type="project" value="TreeGrafter"/>
</dbReference>
<dbReference type="PANTHER" id="PTHR45708:SF49">
    <property type="entry name" value="ENDOCHITINASE"/>
    <property type="match status" value="1"/>
</dbReference>
<evidence type="ECO:0000256" key="9">
    <source>
        <dbReference type="RuleBase" id="RU004453"/>
    </source>
</evidence>
<comment type="caution">
    <text evidence="13">The sequence shown here is derived from an EMBL/GenBank/DDBJ whole genome shotgun (WGS) entry which is preliminary data.</text>
</comment>
<dbReference type="EC" id="3.2.1.14" evidence="2"/>
<evidence type="ECO:0000259" key="12">
    <source>
        <dbReference type="PROSITE" id="PS51910"/>
    </source>
</evidence>
<accession>A0A8H7DLG7</accession>
<dbReference type="SUPFAM" id="SSF51445">
    <property type="entry name" value="(Trans)glycosidases"/>
    <property type="match status" value="1"/>
</dbReference>
<evidence type="ECO:0000256" key="2">
    <source>
        <dbReference type="ARBA" id="ARBA00012729"/>
    </source>
</evidence>
<feature type="chain" id="PRO_5034655528" description="chitinase" evidence="10">
    <location>
        <begin position="21"/>
        <end position="477"/>
    </location>
</feature>
<dbReference type="EMBL" id="JACAZH010000001">
    <property type="protein sequence ID" value="KAF7378475.1"/>
    <property type="molecule type" value="Genomic_DNA"/>
</dbReference>
<dbReference type="PROSITE" id="PS51782">
    <property type="entry name" value="LYSM"/>
    <property type="match status" value="2"/>
</dbReference>
<dbReference type="PANTHER" id="PTHR45708">
    <property type="entry name" value="ENDOCHITINASE"/>
    <property type="match status" value="1"/>
</dbReference>
<evidence type="ECO:0000256" key="5">
    <source>
        <dbReference type="ARBA" id="ARBA00023277"/>
    </source>
</evidence>
<gene>
    <name evidence="13" type="ORF">MSAN_00274800</name>
</gene>
<keyword evidence="3 8" id="KW-0378">Hydrolase</keyword>
<dbReference type="Gene3D" id="3.20.20.80">
    <property type="entry name" value="Glycosidases"/>
    <property type="match status" value="1"/>
</dbReference>
<protein>
    <recommendedName>
        <fullName evidence="2">chitinase</fullName>
        <ecNumber evidence="2">3.2.1.14</ecNumber>
    </recommendedName>
</protein>
<evidence type="ECO:0000256" key="10">
    <source>
        <dbReference type="SAM" id="SignalP"/>
    </source>
</evidence>
<dbReference type="Proteomes" id="UP000623467">
    <property type="component" value="Unassembled WGS sequence"/>
</dbReference>
<dbReference type="InterPro" id="IPR001223">
    <property type="entry name" value="Glyco_hydro18_cat"/>
</dbReference>
<feature type="domain" description="LysM" evidence="11">
    <location>
        <begin position="430"/>
        <end position="476"/>
    </location>
</feature>
<feature type="signal peptide" evidence="10">
    <location>
        <begin position="1"/>
        <end position="20"/>
    </location>
</feature>
<keyword evidence="4" id="KW-0146">Chitin degradation</keyword>
<feature type="domain" description="GH18" evidence="12">
    <location>
        <begin position="27"/>
        <end position="364"/>
    </location>
</feature>
<name>A0A8H7DLG7_9AGAR</name>
<evidence type="ECO:0000256" key="7">
    <source>
        <dbReference type="ARBA" id="ARBA00023326"/>
    </source>
</evidence>
<evidence type="ECO:0000259" key="11">
    <source>
        <dbReference type="PROSITE" id="PS51782"/>
    </source>
</evidence>
<sequence>MVKFSSIFSTLVFSAVVASAYDPTRSDNLVVYWGQNSYGATHPSDTANWQQTISNYCQVQHSMDTVIDVIPIAFVDSFSGGVPDLNLGNASIFPHVVFREPNLFHQTCDDNGVTGTCASLAAGIEACQAMGKIVTLSLGGGGTTTARFATDTDATNFATRIWNSFLGGSGAHRPFGSAVLDGVDLDIESGTNTGYAAFATQIQSLWAGASKPYYLSAAPQCPFPDAWVGSALDNTHWPLNTSFNVNFTVTTGKHPTVHSHTFSTDHGDLNSGLKSYPSSGWNYATDWLPHLFGNPNVKLYIGAPASPTAANAGEYVSASTLGSIACASRALDPSRFGGVMLWDASQAYVNGRFDMQIKNLLTASSCGGSGGTCTQTYTVQSGDTCSAIEAATGVSDAQLHALNPAINPGCTNLSVGQTLCLSVTSSACTQTYTVQSGDTCSAIEAATGVSDSQLHTLNPSINSGCTNLSIGETLCLN</sequence>
<evidence type="ECO:0000256" key="6">
    <source>
        <dbReference type="ARBA" id="ARBA00023295"/>
    </source>
</evidence>
<dbReference type="InterPro" id="IPR001579">
    <property type="entry name" value="Glyco_hydro_18_chit_AS"/>
</dbReference>
<dbReference type="InterPro" id="IPR036779">
    <property type="entry name" value="LysM_dom_sf"/>
</dbReference>
<evidence type="ECO:0000313" key="13">
    <source>
        <dbReference type="EMBL" id="KAF7378475.1"/>
    </source>
</evidence>
<dbReference type="Pfam" id="PF01476">
    <property type="entry name" value="LysM"/>
    <property type="match status" value="2"/>
</dbReference>
<dbReference type="Gene3D" id="3.10.350.10">
    <property type="entry name" value="LysM domain"/>
    <property type="match status" value="2"/>
</dbReference>
<proteinExistence type="inferred from homology"/>
<evidence type="ECO:0000256" key="4">
    <source>
        <dbReference type="ARBA" id="ARBA00023024"/>
    </source>
</evidence>
<evidence type="ECO:0000256" key="1">
    <source>
        <dbReference type="ARBA" id="ARBA00000822"/>
    </source>
</evidence>
<dbReference type="SMART" id="SM00257">
    <property type="entry name" value="LysM"/>
    <property type="match status" value="2"/>
</dbReference>
<keyword evidence="14" id="KW-1185">Reference proteome</keyword>
<keyword evidence="6 8" id="KW-0326">Glycosidase</keyword>
<comment type="catalytic activity">
    <reaction evidence="1">
        <text>Random endo-hydrolysis of N-acetyl-beta-D-glucosaminide (1-&gt;4)-beta-linkages in chitin and chitodextrins.</text>
        <dbReference type="EC" id="3.2.1.14"/>
    </reaction>
</comment>
<evidence type="ECO:0000256" key="3">
    <source>
        <dbReference type="ARBA" id="ARBA00022801"/>
    </source>
</evidence>
<dbReference type="InterPro" id="IPR018392">
    <property type="entry name" value="LysM"/>
</dbReference>